<evidence type="ECO:0000313" key="2">
    <source>
        <dbReference type="EMBL" id="TVX86764.1"/>
    </source>
</evidence>
<protein>
    <submittedName>
        <fullName evidence="2">Uncharacterized protein</fullName>
    </submittedName>
</protein>
<evidence type="ECO:0000256" key="1">
    <source>
        <dbReference type="SAM" id="Phobius"/>
    </source>
</evidence>
<keyword evidence="1" id="KW-1133">Transmembrane helix</keyword>
<gene>
    <name evidence="2" type="ORF">FPZ44_22845</name>
</gene>
<feature type="transmembrane region" description="Helical" evidence="1">
    <location>
        <begin position="108"/>
        <end position="129"/>
    </location>
</feature>
<keyword evidence="1" id="KW-0472">Membrane</keyword>
<feature type="transmembrane region" description="Helical" evidence="1">
    <location>
        <begin position="7"/>
        <end position="27"/>
    </location>
</feature>
<dbReference type="Proteomes" id="UP000318102">
    <property type="component" value="Unassembled WGS sequence"/>
</dbReference>
<accession>A0A559IGK7</accession>
<keyword evidence="1" id="KW-0812">Transmembrane</keyword>
<dbReference type="AlphaFoldDB" id="A0A559IGK7"/>
<feature type="transmembrane region" description="Helical" evidence="1">
    <location>
        <begin position="33"/>
        <end position="52"/>
    </location>
</feature>
<dbReference type="RefSeq" id="WP_144994335.1">
    <property type="nucleotide sequence ID" value="NZ_VNJK01000005.1"/>
</dbReference>
<evidence type="ECO:0000313" key="3">
    <source>
        <dbReference type="Proteomes" id="UP000318102"/>
    </source>
</evidence>
<reference evidence="2 3" key="1">
    <citation type="submission" date="2019-07" db="EMBL/GenBank/DDBJ databases">
        <authorList>
            <person name="Kim J."/>
        </authorList>
    </citation>
    <scope>NUCLEOTIDE SEQUENCE [LARGE SCALE GENOMIC DNA]</scope>
    <source>
        <strain evidence="2 3">N4</strain>
    </source>
</reference>
<sequence>MRQRSTYILIGVGNLLIGIGFIMLLLHGLKWPYIWATFVGNACGIVWSYMVLRPYMNHIQSFSVVAVGKIVGVYLFSHAVAFIVIHPWVYHGISIWAPDWDPKLQLDVVLFLEASVFSMLSIVLEKFILFPKDVETYKKPPLVSPAPVPEQEV</sequence>
<dbReference type="EMBL" id="VNJK01000005">
    <property type="protein sequence ID" value="TVX86764.1"/>
    <property type="molecule type" value="Genomic_DNA"/>
</dbReference>
<organism evidence="2 3">
    <name type="scientific">Paenibacillus agilis</name>
    <dbReference type="NCBI Taxonomy" id="3020863"/>
    <lineage>
        <taxon>Bacteria</taxon>
        <taxon>Bacillati</taxon>
        <taxon>Bacillota</taxon>
        <taxon>Bacilli</taxon>
        <taxon>Bacillales</taxon>
        <taxon>Paenibacillaceae</taxon>
        <taxon>Paenibacillus</taxon>
    </lineage>
</organism>
<keyword evidence="3" id="KW-1185">Reference proteome</keyword>
<name>A0A559IGK7_9BACL</name>
<dbReference type="OrthoDB" id="9837521at2"/>
<feature type="transmembrane region" description="Helical" evidence="1">
    <location>
        <begin position="64"/>
        <end position="88"/>
    </location>
</feature>
<proteinExistence type="predicted"/>
<comment type="caution">
    <text evidence="2">The sequence shown here is derived from an EMBL/GenBank/DDBJ whole genome shotgun (WGS) entry which is preliminary data.</text>
</comment>